<organism evidence="2 3">
    <name type="scientific">Lipomyces starkeyi NRRL Y-11557</name>
    <dbReference type="NCBI Taxonomy" id="675824"/>
    <lineage>
        <taxon>Eukaryota</taxon>
        <taxon>Fungi</taxon>
        <taxon>Dikarya</taxon>
        <taxon>Ascomycota</taxon>
        <taxon>Saccharomycotina</taxon>
        <taxon>Lipomycetes</taxon>
        <taxon>Lipomycetales</taxon>
        <taxon>Lipomycetaceae</taxon>
        <taxon>Lipomyces</taxon>
    </lineage>
</organism>
<dbReference type="Proteomes" id="UP000094385">
    <property type="component" value="Unassembled WGS sequence"/>
</dbReference>
<gene>
    <name evidence="2" type="ORF">LIPSTDRAFT_68630</name>
</gene>
<dbReference type="InterPro" id="IPR002018">
    <property type="entry name" value="CarbesteraseB"/>
</dbReference>
<dbReference type="Pfam" id="PF00135">
    <property type="entry name" value="COesterase"/>
    <property type="match status" value="1"/>
</dbReference>
<proteinExistence type="predicted"/>
<dbReference type="STRING" id="675824.A0A1E3QER3"/>
<dbReference type="Gene3D" id="3.40.50.1820">
    <property type="entry name" value="alpha/beta hydrolase"/>
    <property type="match status" value="1"/>
</dbReference>
<evidence type="ECO:0000313" key="2">
    <source>
        <dbReference type="EMBL" id="ODQ75954.1"/>
    </source>
</evidence>
<evidence type="ECO:0000259" key="1">
    <source>
        <dbReference type="Pfam" id="PF00135"/>
    </source>
</evidence>
<evidence type="ECO:0000313" key="3">
    <source>
        <dbReference type="Proteomes" id="UP000094385"/>
    </source>
</evidence>
<sequence length="584" mass="65504">MTESQEHGQSPQKILYGHPLLGDMTGILNRDGKVTQFRAVPFAHVPARFRQAVLLENTNGKRDFTEYGPVCPQPCDPPFLKGEAYGGLLPPTTYTFDEFACLNLTITLPTSLLQGPEANHKNLPVMVWIHGGGLKTGGGANYGVEDCANFVEHSIAIGKPIITVAIQYRLGAFGFLASREIIEEGKQREEPIGNYGFWDVICGFDWVHKFVPGLGGDVENITAFGESAGGVTLSYLIASDGHGRKLFKRAILQSGVGTVMPLNTIADEQPVFNMLYKAIAGTTFFASPSSKVAKLRELPAEKIVDAKLPYTKCRPYVDGVLFPKAWKLDDICSKTYECDWLESILVGDCAFEGSLFRPLYDQVFDMLSNPNYILQELLLTIFGEETGSKIPNILRAFNLEIYASKPVSKLATGLSYITHFIASKIFQIPRAAEDHILRFCHLMGAIIFHTHTYKLARWEGEKKYEIPAYLYHFDKTNPFPERAYQGYSHHFVDLLYLFQNLNSRIAQLDNIKNSHERQVCELNTAQNLASKWIEYAYGIKPWDKDKVGVLGHSEDAGQWVVLTDEEDKAKYGRKLDAWKSIMYP</sequence>
<dbReference type="EMBL" id="KV454290">
    <property type="protein sequence ID" value="ODQ75954.1"/>
    <property type="molecule type" value="Genomic_DNA"/>
</dbReference>
<dbReference type="InterPro" id="IPR029058">
    <property type="entry name" value="AB_hydrolase_fold"/>
</dbReference>
<dbReference type="AlphaFoldDB" id="A0A1E3QER3"/>
<dbReference type="PANTHER" id="PTHR43142">
    <property type="entry name" value="CARBOXYLIC ESTER HYDROLASE"/>
    <property type="match status" value="1"/>
</dbReference>
<reference evidence="2 3" key="1">
    <citation type="journal article" date="2016" name="Proc. Natl. Acad. Sci. U.S.A.">
        <title>Comparative genomics of biotechnologically important yeasts.</title>
        <authorList>
            <person name="Riley R."/>
            <person name="Haridas S."/>
            <person name="Wolfe K.H."/>
            <person name="Lopes M.R."/>
            <person name="Hittinger C.T."/>
            <person name="Goeker M."/>
            <person name="Salamov A.A."/>
            <person name="Wisecaver J.H."/>
            <person name="Long T.M."/>
            <person name="Calvey C.H."/>
            <person name="Aerts A.L."/>
            <person name="Barry K.W."/>
            <person name="Choi C."/>
            <person name="Clum A."/>
            <person name="Coughlan A.Y."/>
            <person name="Deshpande S."/>
            <person name="Douglass A.P."/>
            <person name="Hanson S.J."/>
            <person name="Klenk H.-P."/>
            <person name="LaButti K.M."/>
            <person name="Lapidus A."/>
            <person name="Lindquist E.A."/>
            <person name="Lipzen A.M."/>
            <person name="Meier-Kolthoff J.P."/>
            <person name="Ohm R.A."/>
            <person name="Otillar R.P."/>
            <person name="Pangilinan J.L."/>
            <person name="Peng Y."/>
            <person name="Rokas A."/>
            <person name="Rosa C.A."/>
            <person name="Scheuner C."/>
            <person name="Sibirny A.A."/>
            <person name="Slot J.C."/>
            <person name="Stielow J.B."/>
            <person name="Sun H."/>
            <person name="Kurtzman C.P."/>
            <person name="Blackwell M."/>
            <person name="Grigoriev I.V."/>
            <person name="Jeffries T.W."/>
        </authorList>
    </citation>
    <scope>NUCLEOTIDE SEQUENCE [LARGE SCALE GENOMIC DNA]</scope>
    <source>
        <strain evidence="2 3">NRRL Y-11557</strain>
    </source>
</reference>
<name>A0A1E3QER3_LIPST</name>
<feature type="domain" description="Carboxylesterase type B" evidence="1">
    <location>
        <begin position="22"/>
        <end position="520"/>
    </location>
</feature>
<dbReference type="PANTHER" id="PTHR43142:SF5">
    <property type="entry name" value="CARBOXYLIC ESTER HYDROLASE"/>
    <property type="match status" value="1"/>
</dbReference>
<accession>A0A1E3QER3</accession>
<dbReference type="OrthoDB" id="6846267at2759"/>
<keyword evidence="3" id="KW-1185">Reference proteome</keyword>
<protein>
    <recommendedName>
        <fullName evidence="1">Carboxylesterase type B domain-containing protein</fullName>
    </recommendedName>
</protein>
<dbReference type="SUPFAM" id="SSF53474">
    <property type="entry name" value="alpha/beta-Hydrolases"/>
    <property type="match status" value="1"/>
</dbReference>